<dbReference type="InterPro" id="IPR003752">
    <property type="entry name" value="DiS_bond_form_DsbB/BdbC"/>
</dbReference>
<protein>
    <recommendedName>
        <fullName evidence="12">Probable disulfide formation protein</fullName>
    </recommendedName>
    <alternativeName>
        <fullName evidence="12">Disulfide oxidoreductase</fullName>
    </alternativeName>
    <alternativeName>
        <fullName evidence="12">Thiol-disulfide oxidoreductase</fullName>
    </alternativeName>
</protein>
<evidence type="ECO:0000313" key="14">
    <source>
        <dbReference type="EMBL" id="SFJ63951.1"/>
    </source>
</evidence>
<proteinExistence type="inferred from homology"/>
<dbReference type="OrthoDB" id="158402at2"/>
<dbReference type="Gene3D" id="1.20.1550.10">
    <property type="entry name" value="DsbB-like"/>
    <property type="match status" value="1"/>
</dbReference>
<evidence type="ECO:0000256" key="12">
    <source>
        <dbReference type="HAMAP-Rule" id="MF_00287"/>
    </source>
</evidence>
<dbReference type="Pfam" id="PF02600">
    <property type="entry name" value="DsbB"/>
    <property type="match status" value="1"/>
</dbReference>
<evidence type="ECO:0000256" key="4">
    <source>
        <dbReference type="ARBA" id="ARBA00022692"/>
    </source>
</evidence>
<reference evidence="15" key="1">
    <citation type="submission" date="2016-10" db="EMBL/GenBank/DDBJ databases">
        <authorList>
            <person name="Varghese N."/>
            <person name="Submissions S."/>
        </authorList>
    </citation>
    <scope>NUCLEOTIDE SEQUENCE [LARGE SCALE GENOMIC DNA]</scope>
    <source>
        <strain evidence="15">CGMCC 1.3704</strain>
    </source>
</reference>
<dbReference type="HAMAP" id="MF_00287">
    <property type="entry name" value="BdbC"/>
    <property type="match status" value="1"/>
</dbReference>
<keyword evidence="4 12" id="KW-0812">Transmembrane</keyword>
<evidence type="ECO:0000256" key="5">
    <source>
        <dbReference type="ARBA" id="ARBA00022982"/>
    </source>
</evidence>
<comment type="caution">
    <text evidence="12">Lacks conserved residue(s) required for the propagation of feature annotation.</text>
</comment>
<dbReference type="GO" id="GO:0015035">
    <property type="term" value="F:protein-disulfide reductase activity"/>
    <property type="evidence" value="ECO:0007669"/>
    <property type="project" value="UniProtKB-UniRule"/>
</dbReference>
<evidence type="ECO:0000256" key="13">
    <source>
        <dbReference type="SAM" id="Phobius"/>
    </source>
</evidence>
<evidence type="ECO:0000313" key="15">
    <source>
        <dbReference type="Proteomes" id="UP000183557"/>
    </source>
</evidence>
<feature type="transmembrane region" description="Helical" evidence="13">
    <location>
        <begin position="39"/>
        <end position="57"/>
    </location>
</feature>
<dbReference type="STRING" id="240302.BN982_03462"/>
<comment type="similarity">
    <text evidence="2 12">Belongs to the DsbB family. BdbC subfamily.</text>
</comment>
<dbReference type="GO" id="GO:0006457">
    <property type="term" value="P:protein folding"/>
    <property type="evidence" value="ECO:0007669"/>
    <property type="project" value="InterPro"/>
</dbReference>
<evidence type="ECO:0000256" key="9">
    <source>
        <dbReference type="ARBA" id="ARBA00023157"/>
    </source>
</evidence>
<evidence type="ECO:0000256" key="11">
    <source>
        <dbReference type="ARBA" id="ARBA00023284"/>
    </source>
</evidence>
<evidence type="ECO:0000256" key="6">
    <source>
        <dbReference type="ARBA" id="ARBA00022989"/>
    </source>
</evidence>
<keyword evidence="9 12" id="KW-1015">Disulfide bond</keyword>
<evidence type="ECO:0000256" key="2">
    <source>
        <dbReference type="ARBA" id="ARBA00007602"/>
    </source>
</evidence>
<dbReference type="InterPro" id="IPR012187">
    <property type="entry name" value="Disulphide_bond_form_BdbC"/>
</dbReference>
<keyword evidence="10 12" id="KW-0143">Chaperone</keyword>
<gene>
    <name evidence="12" type="primary">bdbC</name>
    <name evidence="14" type="ORF">SAMN04487936_103153</name>
</gene>
<dbReference type="PANTHER" id="PTHR43469:SF1">
    <property type="entry name" value="SPBETA PROPHAGE-DERIVED DISULFIDE BOND FORMATION PROTEIN B"/>
    <property type="match status" value="1"/>
</dbReference>
<keyword evidence="12" id="KW-1003">Cell membrane</keyword>
<keyword evidence="6 12" id="KW-1133">Transmembrane helix</keyword>
<keyword evidence="3 12" id="KW-0813">Transport</keyword>
<sequence>MKKNFETWLFLLWATSLVATVGSLFFSEVLGYEPCELCWYQRILMYPLVIIYGAALWKKKMDMAIPGLIMSGIGMLISIYHYSLQKIPALSTGDTCGLVPCNAQYINIFGFVTIPFLAGTAFIIIFIIHVMLIGKKGSKGI</sequence>
<dbReference type="GO" id="GO:0005886">
    <property type="term" value="C:plasma membrane"/>
    <property type="evidence" value="ECO:0007669"/>
    <property type="project" value="UniProtKB-SubCell"/>
</dbReference>
<organism evidence="14 15">
    <name type="scientific">Halobacillus dabanensis</name>
    <dbReference type="NCBI Taxonomy" id="240302"/>
    <lineage>
        <taxon>Bacteria</taxon>
        <taxon>Bacillati</taxon>
        <taxon>Bacillota</taxon>
        <taxon>Bacilli</taxon>
        <taxon>Bacillales</taxon>
        <taxon>Bacillaceae</taxon>
        <taxon>Halobacillus</taxon>
    </lineage>
</organism>
<dbReference type="InterPro" id="IPR023380">
    <property type="entry name" value="DsbB-like_sf"/>
</dbReference>
<feature type="transmembrane region" description="Helical" evidence="13">
    <location>
        <begin position="64"/>
        <end position="84"/>
    </location>
</feature>
<comment type="function">
    <text evidence="12">Required for disulfide bond formation in some proteins.</text>
</comment>
<name>A0A1I3T284_HALDA</name>
<dbReference type="NCBIfam" id="NF002849">
    <property type="entry name" value="PRK03113.1"/>
    <property type="match status" value="1"/>
</dbReference>
<keyword evidence="11 12" id="KW-0676">Redox-active center</keyword>
<keyword evidence="5 12" id="KW-0249">Electron transport</keyword>
<evidence type="ECO:0000256" key="7">
    <source>
        <dbReference type="ARBA" id="ARBA00023002"/>
    </source>
</evidence>
<dbReference type="EMBL" id="FOSB01000003">
    <property type="protein sequence ID" value="SFJ63951.1"/>
    <property type="molecule type" value="Genomic_DNA"/>
</dbReference>
<feature type="disulfide bond" description="Redox-active" evidence="12">
    <location>
        <begin position="35"/>
        <end position="38"/>
    </location>
</feature>
<comment type="subcellular location">
    <subcellularLocation>
        <location evidence="12">Cell membrane</location>
        <topology evidence="12">Multi-pass membrane protein</topology>
    </subcellularLocation>
    <subcellularLocation>
        <location evidence="1">Membrane</location>
        <topology evidence="1">Multi-pass membrane protein</topology>
    </subcellularLocation>
</comment>
<dbReference type="AlphaFoldDB" id="A0A1I3T284"/>
<dbReference type="RefSeq" id="WP_075035770.1">
    <property type="nucleotide sequence ID" value="NZ_FOSB01000003.1"/>
</dbReference>
<evidence type="ECO:0000256" key="8">
    <source>
        <dbReference type="ARBA" id="ARBA00023136"/>
    </source>
</evidence>
<keyword evidence="8 12" id="KW-0472">Membrane</keyword>
<dbReference type="Proteomes" id="UP000183557">
    <property type="component" value="Unassembled WGS sequence"/>
</dbReference>
<dbReference type="PANTHER" id="PTHR43469">
    <property type="entry name" value="DISULFIDE FORMATION PROTEIN-RELATED"/>
    <property type="match status" value="1"/>
</dbReference>
<keyword evidence="7 12" id="KW-0560">Oxidoreductase</keyword>
<keyword evidence="15" id="KW-1185">Reference proteome</keyword>
<dbReference type="SUPFAM" id="SSF158442">
    <property type="entry name" value="DsbB-like"/>
    <property type="match status" value="1"/>
</dbReference>
<evidence type="ECO:0000256" key="1">
    <source>
        <dbReference type="ARBA" id="ARBA00004141"/>
    </source>
</evidence>
<accession>A0A1I3T284</accession>
<feature type="transmembrane region" description="Helical" evidence="13">
    <location>
        <begin position="104"/>
        <end position="132"/>
    </location>
</feature>
<dbReference type="PIRSF" id="PIRSF036659">
    <property type="entry name" value="BdbC"/>
    <property type="match status" value="1"/>
</dbReference>
<evidence type="ECO:0000256" key="3">
    <source>
        <dbReference type="ARBA" id="ARBA00022448"/>
    </source>
</evidence>
<evidence type="ECO:0000256" key="10">
    <source>
        <dbReference type="ARBA" id="ARBA00023186"/>
    </source>
</evidence>